<evidence type="ECO:0000256" key="3">
    <source>
        <dbReference type="RuleBase" id="RU362132"/>
    </source>
</evidence>
<dbReference type="InterPro" id="IPR029035">
    <property type="entry name" value="DHS-like_NAD/FAD-binding_dom"/>
</dbReference>
<evidence type="ECO:0000313" key="7">
    <source>
        <dbReference type="EMBL" id="MBB3042610.1"/>
    </source>
</evidence>
<proteinExistence type="inferred from homology"/>
<reference evidence="7 8" key="1">
    <citation type="submission" date="2020-08" db="EMBL/GenBank/DDBJ databases">
        <title>Sequencing the genomes of 1000 actinobacteria strains.</title>
        <authorList>
            <person name="Klenk H.-P."/>
        </authorList>
    </citation>
    <scope>NUCLEOTIDE SEQUENCE [LARGE SCALE GENOMIC DNA]</scope>
    <source>
        <strain evidence="7 8">DSM 105498</strain>
    </source>
</reference>
<evidence type="ECO:0000259" key="6">
    <source>
        <dbReference type="Pfam" id="PF02776"/>
    </source>
</evidence>
<evidence type="ECO:0000256" key="2">
    <source>
        <dbReference type="ARBA" id="ARBA00023052"/>
    </source>
</evidence>
<dbReference type="PANTHER" id="PTHR18968:SF129">
    <property type="entry name" value="ACETOLACTATE SYNTHASE"/>
    <property type="match status" value="1"/>
</dbReference>
<name>A0A7W4VVP8_9ACTN</name>
<dbReference type="GO" id="GO:0009099">
    <property type="term" value="P:L-valine biosynthetic process"/>
    <property type="evidence" value="ECO:0007669"/>
    <property type="project" value="TreeGrafter"/>
</dbReference>
<feature type="domain" description="Thiamine pyrophosphate enzyme TPP-binding" evidence="5">
    <location>
        <begin position="384"/>
        <end position="529"/>
    </location>
</feature>
<organism evidence="7 8">
    <name type="scientific">Nocardioides soli</name>
    <dbReference type="NCBI Taxonomy" id="1036020"/>
    <lineage>
        <taxon>Bacteria</taxon>
        <taxon>Bacillati</taxon>
        <taxon>Actinomycetota</taxon>
        <taxon>Actinomycetes</taxon>
        <taxon>Propionibacteriales</taxon>
        <taxon>Nocardioidaceae</taxon>
        <taxon>Nocardioides</taxon>
    </lineage>
</organism>
<keyword evidence="7" id="KW-0808">Transferase</keyword>
<feature type="domain" description="Thiamine pyrophosphate enzyme N-terminal TPP-binding" evidence="6">
    <location>
        <begin position="13"/>
        <end position="119"/>
    </location>
</feature>
<dbReference type="GO" id="GO:0030976">
    <property type="term" value="F:thiamine pyrophosphate binding"/>
    <property type="evidence" value="ECO:0007669"/>
    <property type="project" value="InterPro"/>
</dbReference>
<dbReference type="EMBL" id="JACHWR010000002">
    <property type="protein sequence ID" value="MBB3042610.1"/>
    <property type="molecule type" value="Genomic_DNA"/>
</dbReference>
<dbReference type="RefSeq" id="WP_183592560.1">
    <property type="nucleotide sequence ID" value="NZ_JACHWR010000002.1"/>
</dbReference>
<dbReference type="Pfam" id="PF02776">
    <property type="entry name" value="TPP_enzyme_N"/>
    <property type="match status" value="1"/>
</dbReference>
<dbReference type="AlphaFoldDB" id="A0A7W4VVP8"/>
<dbReference type="InterPro" id="IPR012000">
    <property type="entry name" value="Thiamin_PyroP_enz_cen_dom"/>
</dbReference>
<dbReference type="SUPFAM" id="SSF52518">
    <property type="entry name" value="Thiamin diphosphate-binding fold (THDP-binding)"/>
    <property type="match status" value="2"/>
</dbReference>
<comment type="similarity">
    <text evidence="1 3">Belongs to the TPP enzyme family.</text>
</comment>
<protein>
    <submittedName>
        <fullName evidence="7">Acetolactate synthase-1/2/3 large subunit</fullName>
        <ecNumber evidence="7">2.2.1.6</ecNumber>
    </submittedName>
</protein>
<evidence type="ECO:0000256" key="1">
    <source>
        <dbReference type="ARBA" id="ARBA00007812"/>
    </source>
</evidence>
<keyword evidence="2 3" id="KW-0786">Thiamine pyrophosphate</keyword>
<dbReference type="Gene3D" id="3.40.50.970">
    <property type="match status" value="2"/>
</dbReference>
<dbReference type="InterPro" id="IPR000399">
    <property type="entry name" value="TPP-bd_CS"/>
</dbReference>
<gene>
    <name evidence="7" type="ORF">FHU40_002428</name>
</gene>
<dbReference type="Pfam" id="PF00205">
    <property type="entry name" value="TPP_enzyme_M"/>
    <property type="match status" value="1"/>
</dbReference>
<dbReference type="PROSITE" id="PS00187">
    <property type="entry name" value="TPP_ENZYMES"/>
    <property type="match status" value="1"/>
</dbReference>
<evidence type="ECO:0000259" key="5">
    <source>
        <dbReference type="Pfam" id="PF02775"/>
    </source>
</evidence>
<dbReference type="InterPro" id="IPR011766">
    <property type="entry name" value="TPP_enzyme_TPP-bd"/>
</dbReference>
<comment type="caution">
    <text evidence="7">The sequence shown here is derived from an EMBL/GenBank/DDBJ whole genome shotgun (WGS) entry which is preliminary data.</text>
</comment>
<sequence length="541" mass="57166">MTEPTPASGPVSTADVVALGLAASGVKQIFAYPGDPIIELMERARVHEIDVVLARREGTAAFMAEGLAQATGRVGVCLSTLGPGSSALVNGVAAATVDRVPMLALSGQIESSREQFFTHQVIDHKLMFSPITKWAGRIEPGSAATTLRKALATATAERPGAVHLTIAGDVSAQPATDADFVPPPVDAVVRTFGVRGGDDPVRTVEAARRPVILAGIGAARAGATDALVAFTERASIPVVVAPMAKGVFPEDHDLFAGVLDMACNQVLWQLLGDADLIVTAGFDAVELIKPWSLSTPVLHVDSLSNSDQIYQAATECVGDIAAIYSWFAEEWRGEPRWSAAEVAAHRTTLRESYYAGRVSGRMNPTDVVDVVRSSFPRGTIASTDVGSHKLLVGQGWTTYAPRELLMTNGLSSMGFGLPAAIAAQYAFPDRQVVAMVGDGGFAMTATELRLAAALGLGLVVVVFVDGSLNRIELKQMVKDYPSTATRIEDTDLVQLASSMACDGVRADSVPELEKVLADARDLSRPLVVEARIDPSQYESQF</sequence>
<dbReference type="EC" id="2.2.1.6" evidence="7"/>
<dbReference type="GO" id="GO:0003984">
    <property type="term" value="F:acetolactate synthase activity"/>
    <property type="evidence" value="ECO:0007669"/>
    <property type="project" value="UniProtKB-EC"/>
</dbReference>
<dbReference type="SUPFAM" id="SSF52467">
    <property type="entry name" value="DHS-like NAD/FAD-binding domain"/>
    <property type="match status" value="1"/>
</dbReference>
<dbReference type="PANTHER" id="PTHR18968">
    <property type="entry name" value="THIAMINE PYROPHOSPHATE ENZYMES"/>
    <property type="match status" value="1"/>
</dbReference>
<dbReference type="GO" id="GO:0009097">
    <property type="term" value="P:isoleucine biosynthetic process"/>
    <property type="evidence" value="ECO:0007669"/>
    <property type="project" value="TreeGrafter"/>
</dbReference>
<dbReference type="Proteomes" id="UP000589626">
    <property type="component" value="Unassembled WGS sequence"/>
</dbReference>
<evidence type="ECO:0000313" key="8">
    <source>
        <dbReference type="Proteomes" id="UP000589626"/>
    </source>
</evidence>
<keyword evidence="8" id="KW-1185">Reference proteome</keyword>
<dbReference type="CDD" id="cd07035">
    <property type="entry name" value="TPP_PYR_POX_like"/>
    <property type="match status" value="1"/>
</dbReference>
<dbReference type="GO" id="GO:0005948">
    <property type="term" value="C:acetolactate synthase complex"/>
    <property type="evidence" value="ECO:0007669"/>
    <property type="project" value="TreeGrafter"/>
</dbReference>
<feature type="domain" description="Thiamine pyrophosphate enzyme central" evidence="4">
    <location>
        <begin position="203"/>
        <end position="322"/>
    </location>
</feature>
<evidence type="ECO:0000259" key="4">
    <source>
        <dbReference type="Pfam" id="PF00205"/>
    </source>
</evidence>
<dbReference type="Gene3D" id="3.40.50.1220">
    <property type="entry name" value="TPP-binding domain"/>
    <property type="match status" value="1"/>
</dbReference>
<dbReference type="Pfam" id="PF02775">
    <property type="entry name" value="TPP_enzyme_C"/>
    <property type="match status" value="1"/>
</dbReference>
<dbReference type="GO" id="GO:0000287">
    <property type="term" value="F:magnesium ion binding"/>
    <property type="evidence" value="ECO:0007669"/>
    <property type="project" value="InterPro"/>
</dbReference>
<dbReference type="InterPro" id="IPR012001">
    <property type="entry name" value="Thiamin_PyroP_enz_TPP-bd_dom"/>
</dbReference>
<dbReference type="GO" id="GO:0050660">
    <property type="term" value="F:flavin adenine dinucleotide binding"/>
    <property type="evidence" value="ECO:0007669"/>
    <property type="project" value="TreeGrafter"/>
</dbReference>
<dbReference type="InterPro" id="IPR045229">
    <property type="entry name" value="TPP_enz"/>
</dbReference>
<dbReference type="InterPro" id="IPR029061">
    <property type="entry name" value="THDP-binding"/>
</dbReference>
<accession>A0A7W4VVP8</accession>